<dbReference type="Pfam" id="PF12771">
    <property type="entry name" value="SusD-like_2"/>
    <property type="match status" value="1"/>
</dbReference>
<reference evidence="2 3" key="2">
    <citation type="journal article" date="2016" name="Genome Announc.">
        <title>Draft Genome Sequence of Zhouia amylolytica AD3, Isolated from Tidal Flat Sediment.</title>
        <authorList>
            <person name="Jia B."/>
            <person name="Jin H.M."/>
            <person name="Lee H.J."/>
            <person name="Jeon C.O."/>
        </authorList>
    </citation>
    <scope>NUCLEOTIDE SEQUENCE [LARGE SCALE GENOMIC DNA]</scope>
    <source>
        <strain evidence="2 3">AD3</strain>
    </source>
</reference>
<protein>
    <recommendedName>
        <fullName evidence="4">Lipoprotein</fullName>
    </recommendedName>
</protein>
<evidence type="ECO:0000256" key="1">
    <source>
        <dbReference type="SAM" id="SignalP"/>
    </source>
</evidence>
<dbReference type="eggNOG" id="COG0521">
    <property type="taxonomic scope" value="Bacteria"/>
</dbReference>
<gene>
    <name evidence="2" type="ORF">P278_14450</name>
</gene>
<dbReference type="EMBL" id="AYXY01000019">
    <property type="protein sequence ID" value="ETN95723.1"/>
    <property type="molecule type" value="Genomic_DNA"/>
</dbReference>
<feature type="chain" id="PRO_5004826110" description="Lipoprotein" evidence="1">
    <location>
        <begin position="22"/>
        <end position="512"/>
    </location>
</feature>
<dbReference type="CDD" id="cd08977">
    <property type="entry name" value="SusD"/>
    <property type="match status" value="1"/>
</dbReference>
<dbReference type="InterPro" id="IPR011990">
    <property type="entry name" value="TPR-like_helical_dom_sf"/>
</dbReference>
<dbReference type="Gene3D" id="1.25.40.390">
    <property type="match status" value="1"/>
</dbReference>
<sequence length="512" mass="58695">MKLFKRYILAFTSILLIYSCADLDKINTNPDGITTATPQMLATKLILNITRDDISGTKGFMRPHMLNKYILWSEFPESPQYNDLGRTGFGRFTRLIDVQKMIELTEGKEETEKNAYKALGHFLRAYTFFRTTMEVGDIPYSDALKGESDGNVKPVYDTQKEVFLGVLNELDQADQLFASASQFDGDIIYGGDPLQWRKMVNSFALKVLINLYKKTGDGDLNVIARFNQIINNRPIFESNNDNFSLVYSDVENQRYPFFKEGNQFVIYPMVSDVIINKLKNYNDYRLFYYAAPSEVKIDEGYTASEYDAYVGVDPSAVYSDVSSIASSKDYSDINQRYKEIAEGEPVYLLSYAEIQFVLAEAAVRGWISGNAETYYNEGVRAAMHFVADQTPDEEIFHHNMIIDDAYINNYLQGPEVQFLSSAEEQIEQIITQKYLSTFLQSLNNAFFENRRTGYPEFPINPASNENIPSDKLPVRWMYPSDEVDYNKSNLDEALNRQYNGTDDNNGVMWILQ</sequence>
<organism evidence="2 3">
    <name type="scientific">Zhouia amylolytica AD3</name>
    <dbReference type="NCBI Taxonomy" id="1286632"/>
    <lineage>
        <taxon>Bacteria</taxon>
        <taxon>Pseudomonadati</taxon>
        <taxon>Bacteroidota</taxon>
        <taxon>Flavobacteriia</taxon>
        <taxon>Flavobacteriales</taxon>
        <taxon>Flavobacteriaceae</taxon>
        <taxon>Zhouia</taxon>
    </lineage>
</organism>
<keyword evidence="3" id="KW-1185">Reference proteome</keyword>
<name>W2UNZ8_9FLAO</name>
<dbReference type="SUPFAM" id="SSF48452">
    <property type="entry name" value="TPR-like"/>
    <property type="match status" value="1"/>
</dbReference>
<evidence type="ECO:0000313" key="3">
    <source>
        <dbReference type="Proteomes" id="UP000018850"/>
    </source>
</evidence>
<evidence type="ECO:0008006" key="4">
    <source>
        <dbReference type="Google" id="ProtNLM"/>
    </source>
</evidence>
<evidence type="ECO:0000313" key="2">
    <source>
        <dbReference type="EMBL" id="ETN95723.1"/>
    </source>
</evidence>
<dbReference type="PATRIC" id="fig|1286632.3.peg.1436"/>
<keyword evidence="1" id="KW-0732">Signal</keyword>
<dbReference type="InterPro" id="IPR041662">
    <property type="entry name" value="SusD-like_2"/>
</dbReference>
<reference evidence="3" key="1">
    <citation type="submission" date="2013-11" db="EMBL/GenBank/DDBJ databases">
        <title>Draft genome sequence from a member of Zhouia, isolated tidal flat.</title>
        <authorList>
            <person name="Jin H."/>
            <person name="Jeon C.O."/>
        </authorList>
    </citation>
    <scope>NUCLEOTIDE SEQUENCE [LARGE SCALE GENOMIC DNA]</scope>
    <source>
        <strain evidence="3">AD3</strain>
    </source>
</reference>
<comment type="caution">
    <text evidence="2">The sequence shown here is derived from an EMBL/GenBank/DDBJ whole genome shotgun (WGS) entry which is preliminary data.</text>
</comment>
<feature type="signal peptide" evidence="1">
    <location>
        <begin position="1"/>
        <end position="21"/>
    </location>
</feature>
<dbReference type="RefSeq" id="WP_038264297.1">
    <property type="nucleotide sequence ID" value="NZ_AYXY01000019.1"/>
</dbReference>
<dbReference type="PROSITE" id="PS51257">
    <property type="entry name" value="PROKAR_LIPOPROTEIN"/>
    <property type="match status" value="1"/>
</dbReference>
<proteinExistence type="predicted"/>
<dbReference type="STRING" id="376730.SAMN04487906_0883"/>
<dbReference type="Proteomes" id="UP000018850">
    <property type="component" value="Unassembled WGS sequence"/>
</dbReference>
<accession>W2UNZ8</accession>
<dbReference type="AlphaFoldDB" id="W2UNZ8"/>